<proteinExistence type="predicted"/>
<evidence type="ECO:0000313" key="1">
    <source>
        <dbReference type="EMBL" id="QHT36151.1"/>
    </source>
</evidence>
<accession>A0A6C0F5L4</accession>
<protein>
    <submittedName>
        <fullName evidence="1">Uncharacterized protein</fullName>
    </submittedName>
</protein>
<dbReference type="InterPro" id="IPR027417">
    <property type="entry name" value="P-loop_NTPase"/>
</dbReference>
<dbReference type="EMBL" id="MN739031">
    <property type="protein sequence ID" value="QHT36151.1"/>
    <property type="molecule type" value="Genomic_DNA"/>
</dbReference>
<dbReference type="SUPFAM" id="SSF52540">
    <property type="entry name" value="P-loop containing nucleoside triphosphate hydrolases"/>
    <property type="match status" value="1"/>
</dbReference>
<organism evidence="1">
    <name type="scientific">viral metagenome</name>
    <dbReference type="NCBI Taxonomy" id="1070528"/>
    <lineage>
        <taxon>unclassified sequences</taxon>
        <taxon>metagenomes</taxon>
        <taxon>organismal metagenomes</taxon>
    </lineage>
</organism>
<name>A0A6C0F5L4_9ZZZZ</name>
<dbReference type="AlphaFoldDB" id="A0A6C0F5L4"/>
<dbReference type="Gene3D" id="3.40.50.300">
    <property type="entry name" value="P-loop containing nucleotide triphosphate hydrolases"/>
    <property type="match status" value="1"/>
</dbReference>
<reference evidence="1" key="1">
    <citation type="journal article" date="2020" name="Nature">
        <title>Giant virus diversity and host interactions through global metagenomics.</title>
        <authorList>
            <person name="Schulz F."/>
            <person name="Roux S."/>
            <person name="Paez-Espino D."/>
            <person name="Jungbluth S."/>
            <person name="Walsh D.A."/>
            <person name="Denef V.J."/>
            <person name="McMahon K.D."/>
            <person name="Konstantinidis K.T."/>
            <person name="Eloe-Fadrosh E.A."/>
            <person name="Kyrpides N.C."/>
            <person name="Woyke T."/>
        </authorList>
    </citation>
    <scope>NUCLEOTIDE SEQUENCE</scope>
    <source>
        <strain evidence="1">GVMAG-M-3300009182-46</strain>
    </source>
</reference>
<sequence>MIRNLVNIKNTISKEGLNVLVVSYGGCCSNALADALEKNGYNCKTKSWMDILCHCPRYIDVNVPIIYVYDNPIKSLISMKNRGNGYWNINQKKLSNNNNTILSDKNLLELMINQFNSWTSIKRDNVLIIKASELFNDAIVDKLEGFLKKKVKGFPLLYKKPKTNIDNIKNENLNKLFEEYNEEIDKINNFIPFF</sequence>